<dbReference type="AlphaFoldDB" id="A0A8T1BQM4"/>
<dbReference type="Proteomes" id="UP000736787">
    <property type="component" value="Unassembled WGS sequence"/>
</dbReference>
<feature type="compositionally biased region" description="Low complexity" evidence="6">
    <location>
        <begin position="638"/>
        <end position="655"/>
    </location>
</feature>
<dbReference type="GO" id="GO:0055028">
    <property type="term" value="C:cortical microtubule"/>
    <property type="evidence" value="ECO:0007669"/>
    <property type="project" value="TreeGrafter"/>
</dbReference>
<dbReference type="EMBL" id="RCMI01000528">
    <property type="protein sequence ID" value="KAG2906854.1"/>
    <property type="molecule type" value="Genomic_DNA"/>
</dbReference>
<evidence type="ECO:0000256" key="1">
    <source>
        <dbReference type="ARBA" id="ARBA00004613"/>
    </source>
</evidence>
<evidence type="ECO:0000313" key="9">
    <source>
        <dbReference type="EMBL" id="KAG2923024.1"/>
    </source>
</evidence>
<evidence type="ECO:0000313" key="8">
    <source>
        <dbReference type="EMBL" id="KAG2906854.1"/>
    </source>
</evidence>
<name>A0A8T1BQM4_9STRA</name>
<sequence>MRAKRVYSWALAVLVAMLASHGVVSDCDESSTSMREYTAKQSRVAAGITSVNYTANTADSVEEGSSDVAASNSDGIASSITFPAATTVTPTIAPVSTEQPVATKQTPMEAPISTPVTTTPATIEPVAPIEFESPSTSQSDESSASAWDTTQSTTAKSSPIIVTSSSSEFSSSGSTSTSSSNSEASEINSSDGGPEEEEEDEASIAHPGSDTSTFQSVASAECSKKEVENVYTLYSSCRSAFDLCVSASDYQIFPFQGKHPTQTQIQDMVESDACVAVFIVVIGSNFSACTIGGMPLVSAVETLLKVSVDLEQGLEDEAPPADEFQELVAWRYQVDLAKAASVPFDGSSALYAEFETNLNTALENTTIRVNEDLSVDVRLSNGTYETFEDAIDLIVTDASAADLGPGYVVASSATGSSSSSSSRTTGVVIESSIAAARCAPTLWSLHVVHVVAVVASVVVLAERRSGVVLVEWRTMLLDTVVERASTLLEINAVRGAAPDKTKTARQLVKRGLIGVLFTLSKLIPGFSDLILNTWVKCQVTLVNTVSPPCLCDSPSLVGALISPGSIPNLPSPIAEFCFSVAPHAHSSSDQKLSIMTVASSIFTLLLLLAILAMQASASGSGSLGASVEFQTEATVNSTTTASSSSTSSSNSTEVTLAPINTPSSTSTTFQLVDNIDCNSTVSSMIYVIYNKNRALFDLCVSDAQYQIFPFLGTEPSAAQVQAMATSTSCDVVFTGVLLASFPQCTISGFPFKAAVETLLKIHVDLVYGYAPSPSAERFQEMMSWRRYVNLAKGAGVPCDSDSELYAEYEENLSVARSNSSIRVLSNYQIEYKLASGSWYDADGEDYTTIGSDSDEDTADKVSTGDGNSQASDSEASNVEENSTAAGSPAPSIIVTLASLLISALLVTT</sequence>
<gene>
    <name evidence="8" type="ORF">PC115_g14141</name>
    <name evidence="9" type="ORF">PC117_g15843</name>
</gene>
<feature type="compositionally biased region" description="Acidic residues" evidence="6">
    <location>
        <begin position="193"/>
        <end position="202"/>
    </location>
</feature>
<evidence type="ECO:0008006" key="11">
    <source>
        <dbReference type="Google" id="ProtNLM"/>
    </source>
</evidence>
<dbReference type="Gene3D" id="1.10.239.10">
    <property type="entry name" value="Elicitin domain"/>
    <property type="match status" value="2"/>
</dbReference>
<evidence type="ECO:0000256" key="4">
    <source>
        <dbReference type="ARBA" id="ARBA00022978"/>
    </source>
</evidence>
<feature type="chain" id="PRO_5036275124" description="Elicitin" evidence="7">
    <location>
        <begin position="26"/>
        <end position="908"/>
    </location>
</feature>
<dbReference type="Proteomes" id="UP000774804">
    <property type="component" value="Unassembled WGS sequence"/>
</dbReference>
<keyword evidence="4" id="KW-0928">Hypersensitive response elicitation</keyword>
<dbReference type="SUPFAM" id="SSF48647">
    <property type="entry name" value="Fungal elicitin"/>
    <property type="match status" value="2"/>
</dbReference>
<dbReference type="SMART" id="SM01187">
    <property type="entry name" value="Elicitin"/>
    <property type="match status" value="2"/>
</dbReference>
<feature type="compositionally biased region" description="Low complexity" evidence="6">
    <location>
        <begin position="133"/>
        <end position="145"/>
    </location>
</feature>
<dbReference type="PANTHER" id="PTHR31949">
    <property type="entry name" value="GASTRIC MUCIN-LIKE PROTEIN"/>
    <property type="match status" value="1"/>
</dbReference>
<evidence type="ECO:0000256" key="5">
    <source>
        <dbReference type="ARBA" id="ARBA00023157"/>
    </source>
</evidence>
<feature type="region of interest" description="Disordered" evidence="6">
    <location>
        <begin position="96"/>
        <end position="212"/>
    </location>
</feature>
<dbReference type="InterPro" id="IPR002200">
    <property type="entry name" value="Elicitin"/>
</dbReference>
<keyword evidence="5" id="KW-1015">Disulfide bond</keyword>
<dbReference type="EMBL" id="RCMK01000542">
    <property type="protein sequence ID" value="KAG2923024.1"/>
    <property type="molecule type" value="Genomic_DNA"/>
</dbReference>
<feature type="compositionally biased region" description="Low complexity" evidence="6">
    <location>
        <begin position="157"/>
        <end position="190"/>
    </location>
</feature>
<organism evidence="8 10">
    <name type="scientific">Phytophthora cactorum</name>
    <dbReference type="NCBI Taxonomy" id="29920"/>
    <lineage>
        <taxon>Eukaryota</taxon>
        <taxon>Sar</taxon>
        <taxon>Stramenopiles</taxon>
        <taxon>Oomycota</taxon>
        <taxon>Peronosporomycetes</taxon>
        <taxon>Peronosporales</taxon>
        <taxon>Peronosporaceae</taxon>
        <taxon>Phytophthora</taxon>
    </lineage>
</organism>
<feature type="signal peptide" evidence="7">
    <location>
        <begin position="1"/>
        <end position="25"/>
    </location>
</feature>
<comment type="subcellular location">
    <subcellularLocation>
        <location evidence="1">Secreted</location>
    </subcellularLocation>
</comment>
<dbReference type="GO" id="GO:0005576">
    <property type="term" value="C:extracellular region"/>
    <property type="evidence" value="ECO:0007669"/>
    <property type="project" value="UniProtKB-SubCell"/>
</dbReference>
<dbReference type="GO" id="GO:0052040">
    <property type="term" value="P:symbiont-mediated perturbation of host programmed cell death"/>
    <property type="evidence" value="ECO:0007669"/>
    <property type="project" value="UniProtKB-KW"/>
</dbReference>
<evidence type="ECO:0000256" key="2">
    <source>
        <dbReference type="ARBA" id="ARBA00009544"/>
    </source>
</evidence>
<dbReference type="Pfam" id="PF00964">
    <property type="entry name" value="Elicitin"/>
    <property type="match status" value="2"/>
</dbReference>
<dbReference type="VEuPathDB" id="FungiDB:PC110_g16913"/>
<evidence type="ECO:0000256" key="3">
    <source>
        <dbReference type="ARBA" id="ARBA00022525"/>
    </source>
</evidence>
<dbReference type="GO" id="GO:0043622">
    <property type="term" value="P:cortical microtubule organization"/>
    <property type="evidence" value="ECO:0007669"/>
    <property type="project" value="TreeGrafter"/>
</dbReference>
<evidence type="ECO:0000313" key="10">
    <source>
        <dbReference type="Proteomes" id="UP000774804"/>
    </source>
</evidence>
<evidence type="ECO:0000256" key="6">
    <source>
        <dbReference type="SAM" id="MobiDB-lite"/>
    </source>
</evidence>
<keyword evidence="7" id="KW-0732">Signal</keyword>
<feature type="compositionally biased region" description="Polar residues" evidence="6">
    <location>
        <begin position="864"/>
        <end position="885"/>
    </location>
</feature>
<protein>
    <recommendedName>
        <fullName evidence="11">Elicitin</fullName>
    </recommendedName>
</protein>
<accession>A0A8T1BQM4</accession>
<proteinExistence type="inferred from homology"/>
<evidence type="ECO:0000256" key="7">
    <source>
        <dbReference type="SAM" id="SignalP"/>
    </source>
</evidence>
<feature type="region of interest" description="Disordered" evidence="6">
    <location>
        <begin position="847"/>
        <end position="886"/>
    </location>
</feature>
<dbReference type="InterPro" id="IPR036470">
    <property type="entry name" value="Elicitin_sf"/>
</dbReference>
<comment type="caution">
    <text evidence="8">The sequence shown here is derived from an EMBL/GenBank/DDBJ whole genome shotgun (WGS) entry which is preliminary data.</text>
</comment>
<feature type="region of interest" description="Disordered" evidence="6">
    <location>
        <begin position="638"/>
        <end position="658"/>
    </location>
</feature>
<dbReference type="PANTHER" id="PTHR31949:SF2">
    <property type="entry name" value="OS05G0480600 PROTEIN"/>
    <property type="match status" value="1"/>
</dbReference>
<feature type="compositionally biased region" description="Polar residues" evidence="6">
    <location>
        <begin position="146"/>
        <end position="156"/>
    </location>
</feature>
<comment type="similarity">
    <text evidence="2">Belongs to the elicitin family.</text>
</comment>
<dbReference type="VEuPathDB" id="FungiDB:PC110_g16912"/>
<reference evidence="8" key="1">
    <citation type="submission" date="2018-10" db="EMBL/GenBank/DDBJ databases">
        <title>Effector identification in a new, highly contiguous assembly of the strawberry crown rot pathogen Phytophthora cactorum.</title>
        <authorList>
            <person name="Armitage A.D."/>
            <person name="Nellist C.F."/>
            <person name="Bates H."/>
            <person name="Vickerstaff R.J."/>
            <person name="Harrison R.J."/>
        </authorList>
    </citation>
    <scope>NUCLEOTIDE SEQUENCE</scope>
    <source>
        <strain evidence="8">4032</strain>
        <strain evidence="9">4040</strain>
    </source>
</reference>
<keyword evidence="3" id="KW-0964">Secreted</keyword>